<evidence type="ECO:0000313" key="2">
    <source>
        <dbReference type="Proteomes" id="UP000620124"/>
    </source>
</evidence>
<dbReference type="Proteomes" id="UP000620124">
    <property type="component" value="Unassembled WGS sequence"/>
</dbReference>
<organism evidence="1 2">
    <name type="scientific">Mycena venus</name>
    <dbReference type="NCBI Taxonomy" id="2733690"/>
    <lineage>
        <taxon>Eukaryota</taxon>
        <taxon>Fungi</taxon>
        <taxon>Dikarya</taxon>
        <taxon>Basidiomycota</taxon>
        <taxon>Agaricomycotina</taxon>
        <taxon>Agaricomycetes</taxon>
        <taxon>Agaricomycetidae</taxon>
        <taxon>Agaricales</taxon>
        <taxon>Marasmiineae</taxon>
        <taxon>Mycenaceae</taxon>
        <taxon>Mycena</taxon>
    </lineage>
</organism>
<dbReference type="EMBL" id="JACAZI010000016">
    <property type="protein sequence ID" value="KAF7343015.1"/>
    <property type="molecule type" value="Genomic_DNA"/>
</dbReference>
<reference evidence="1" key="1">
    <citation type="submission" date="2020-05" db="EMBL/GenBank/DDBJ databases">
        <title>Mycena genomes resolve the evolution of fungal bioluminescence.</title>
        <authorList>
            <person name="Tsai I.J."/>
        </authorList>
    </citation>
    <scope>NUCLEOTIDE SEQUENCE</scope>
    <source>
        <strain evidence="1">CCC161011</strain>
    </source>
</reference>
<comment type="caution">
    <text evidence="1">The sequence shown here is derived from an EMBL/GenBank/DDBJ whole genome shotgun (WGS) entry which is preliminary data.</text>
</comment>
<dbReference type="AlphaFoldDB" id="A0A8H7CMC1"/>
<gene>
    <name evidence="1" type="ORF">MVEN_01731700</name>
</gene>
<sequence length="229" mass="25990">MSQKRGVKPKDLGPDCVEVGEGTGKVYCRICHIASGTDIPSIINRTSWAKHLQSPTHSLGVQQVAEAKKKQADTRRQYDELYTMHSAPLQVPVLQPEFNSRQARFRPILLDEDMNGISSADFQDVMMQELDTLRAEPEPDDFLVQNAEALRREIEILQLQHLEAEFEGADDETIPRIAQEIRDNDILRMNGEDEDEINQHFAGVPVTHDYAPYGNKTVHRHFLCIKESG</sequence>
<protein>
    <submittedName>
        <fullName evidence="1">Uncharacterized protein</fullName>
    </submittedName>
</protein>
<proteinExistence type="predicted"/>
<keyword evidence="2" id="KW-1185">Reference proteome</keyword>
<evidence type="ECO:0000313" key="1">
    <source>
        <dbReference type="EMBL" id="KAF7343015.1"/>
    </source>
</evidence>
<name>A0A8H7CMC1_9AGAR</name>
<dbReference type="OrthoDB" id="3043248at2759"/>
<accession>A0A8H7CMC1</accession>